<dbReference type="Proteomes" id="UP000326553">
    <property type="component" value="Chromosome"/>
</dbReference>
<dbReference type="RefSeq" id="WP_055528780.1">
    <property type="nucleotide sequence ID" value="NZ_CP023695.1"/>
</dbReference>
<dbReference type="AlphaFoldDB" id="A0A5J6HH77"/>
<evidence type="ECO:0008006" key="3">
    <source>
        <dbReference type="Google" id="ProtNLM"/>
    </source>
</evidence>
<gene>
    <name evidence="1" type="ORF">CP975_02700</name>
</gene>
<keyword evidence="2" id="KW-1185">Reference proteome</keyword>
<dbReference type="KEGG" id="salw:CP975_02700"/>
<sequence length="461" mass="51242">MTTTTAQDELRLTAHPLQRSGAYAIATLARAAHPETVTGDQFHQVVQRMIDDLIAASTVVKGSAGWYLKGVSYTLWPNCALHYKSKCTAEGITAWRTAPPVEEWPGAPCSLCGRPACAWYGNVDIPLGASVEHRNTTAPDHQGNPLCFPCVSSFHSLPYAFTAGGGLLQGVHSWDERFMARATRSAVPVNCRSMAVRGDLKRGGGAFAVELTALRTLRWWDRRITAGVQCIQFSNSTRDMKFQVEDMNQALAEWLRTTASDSQRRTGFRYLAESQATAKVPGLRMLAWRAFNRPEQIPYRATAWLRDQITDTGGIPASVPHLTPLIRSYLTEVLHVLEKEVGHVTTIARRIADVVATDDDKRLKKFVVATRRPNDLKSWLRSEIADWVKKRPADAANSPFISVPQWRTLFDSGNSSWSARELLFVAVFEELCARGATLEATDETTTDDDFKTLDTNDQEES</sequence>
<dbReference type="OrthoDB" id="3669582at2"/>
<organism evidence="1 2">
    <name type="scientific">Streptomyces alboniger</name>
    <dbReference type="NCBI Taxonomy" id="132473"/>
    <lineage>
        <taxon>Bacteria</taxon>
        <taxon>Bacillati</taxon>
        <taxon>Actinomycetota</taxon>
        <taxon>Actinomycetes</taxon>
        <taxon>Kitasatosporales</taxon>
        <taxon>Streptomycetaceae</taxon>
        <taxon>Streptomyces</taxon>
        <taxon>Streptomyces aurantiacus group</taxon>
    </lineage>
</organism>
<name>A0A5J6HH77_STRAD</name>
<proteinExistence type="predicted"/>
<evidence type="ECO:0000313" key="2">
    <source>
        <dbReference type="Proteomes" id="UP000326553"/>
    </source>
</evidence>
<accession>A0A5J6HH77</accession>
<protein>
    <recommendedName>
        <fullName evidence="3">Type I-B CRISPR-associated protein Cas8b1/Cst1</fullName>
    </recommendedName>
</protein>
<dbReference type="EMBL" id="CP023695">
    <property type="protein sequence ID" value="QEV16557.1"/>
    <property type="molecule type" value="Genomic_DNA"/>
</dbReference>
<reference evidence="1 2" key="1">
    <citation type="submission" date="2017-09" db="EMBL/GenBank/DDBJ databases">
        <authorList>
            <person name="Lee N."/>
            <person name="Cho B.-K."/>
        </authorList>
    </citation>
    <scope>NUCLEOTIDE SEQUENCE [LARGE SCALE GENOMIC DNA]</scope>
    <source>
        <strain evidence="1 2">ATCC 12461</strain>
    </source>
</reference>
<evidence type="ECO:0000313" key="1">
    <source>
        <dbReference type="EMBL" id="QEV16557.1"/>
    </source>
</evidence>